<evidence type="ECO:0000313" key="2">
    <source>
        <dbReference type="EMBL" id="QJR03764.1"/>
    </source>
</evidence>
<evidence type="ECO:0000313" key="3">
    <source>
        <dbReference type="Proteomes" id="UP000502611"/>
    </source>
</evidence>
<sequence>MVEFDHIFLHIVDDGIIHPHIGGIGLQIRQDSSLATGDKAASSRGEEYGFPSCPPEPADAVGAAA</sequence>
<proteinExistence type="predicted"/>
<feature type="region of interest" description="Disordered" evidence="1">
    <location>
        <begin position="37"/>
        <end position="65"/>
    </location>
</feature>
<dbReference type="EMBL" id="CP053021">
    <property type="protein sequence ID" value="QJR03764.1"/>
    <property type="molecule type" value="Genomic_DNA"/>
</dbReference>
<accession>A0A6M4GB01</accession>
<protein>
    <submittedName>
        <fullName evidence="2">Uncharacterized protein</fullName>
    </submittedName>
</protein>
<dbReference type="RefSeq" id="WP_169861809.1">
    <property type="nucleotide sequence ID" value="NZ_CP053021.1"/>
</dbReference>
<name>A0A6M4GB01_SPHYA</name>
<reference evidence="2 3" key="1">
    <citation type="submission" date="2020-04" db="EMBL/GenBank/DDBJ databases">
        <title>The Whole Genome Analysis of High salt-tolerant Sphingobium yanoikuyae YC-XJ2 with Aryl organophosphorus flame retardants (aryl-OPFRs)-degrading capacity and characteristics of Related phosphotriesterase.</title>
        <authorList>
            <person name="Li X."/>
        </authorList>
    </citation>
    <scope>NUCLEOTIDE SEQUENCE [LARGE SCALE GENOMIC DNA]</scope>
    <source>
        <strain evidence="2 3">YC-XJ2</strain>
    </source>
</reference>
<gene>
    <name evidence="2" type="ORF">HH800_17160</name>
</gene>
<dbReference type="AlphaFoldDB" id="A0A6M4GB01"/>
<dbReference type="Proteomes" id="UP000502611">
    <property type="component" value="Chromosome"/>
</dbReference>
<evidence type="ECO:0000256" key="1">
    <source>
        <dbReference type="SAM" id="MobiDB-lite"/>
    </source>
</evidence>
<organism evidence="2 3">
    <name type="scientific">Sphingobium yanoikuyae</name>
    <name type="common">Sphingomonas yanoikuyae</name>
    <dbReference type="NCBI Taxonomy" id="13690"/>
    <lineage>
        <taxon>Bacteria</taxon>
        <taxon>Pseudomonadati</taxon>
        <taxon>Pseudomonadota</taxon>
        <taxon>Alphaproteobacteria</taxon>
        <taxon>Sphingomonadales</taxon>
        <taxon>Sphingomonadaceae</taxon>
        <taxon>Sphingobium</taxon>
    </lineage>
</organism>